<protein>
    <submittedName>
        <fullName evidence="2">Uncharacterized protein</fullName>
    </submittedName>
</protein>
<feature type="compositionally biased region" description="Pro residues" evidence="1">
    <location>
        <begin position="26"/>
        <end position="39"/>
    </location>
</feature>
<sequence>MPDINTLPGASTHTRDPSRRASANAMPPPPPPVAVPVPSSPSFNVFPSNRTAVNSGQIPSPLPSPSLHQSILAATPPTSAESTLGPGPLRHPRPMTAAELHQQFEREQESVVNRLARELSLLRAAHNASVVSTTSSTSAGPIQDALPDTHILSGPNYAFPTPRHNRTSSNASARSQTAVAHLSSSPAEARRPRNLSRQNSVSRRSQTGSPGPSGGGASHADGSLNYLHQQRVPHSAAGSSVAATPGSGAGYADQMSPGLLPATARYEETAFYRAELEVAKRENEGLKRRIRELERSLRERRASDAGRSRSESVSTTTSVSVSGRGAGVGIAGPREGRPTERDRGFSVTGSVGVGVPEEEVKVGESAASAGLH</sequence>
<accession>A0AAE8SY28</accession>
<feature type="region of interest" description="Disordered" evidence="1">
    <location>
        <begin position="1"/>
        <end position="94"/>
    </location>
</feature>
<feature type="compositionally biased region" description="Low complexity" evidence="1">
    <location>
        <begin position="40"/>
        <end position="50"/>
    </location>
</feature>
<proteinExistence type="predicted"/>
<feature type="region of interest" description="Disordered" evidence="1">
    <location>
        <begin position="297"/>
        <end position="372"/>
    </location>
</feature>
<dbReference type="AlphaFoldDB" id="A0AAE8SY28"/>
<comment type="caution">
    <text evidence="2">The sequence shown here is derived from an EMBL/GenBank/DDBJ whole genome shotgun (WGS) entry which is preliminary data.</text>
</comment>
<feature type="compositionally biased region" description="Low complexity" evidence="1">
    <location>
        <begin position="311"/>
        <end position="323"/>
    </location>
</feature>
<dbReference type="Proteomes" id="UP001187682">
    <property type="component" value="Unassembled WGS sequence"/>
</dbReference>
<dbReference type="EMBL" id="ONZQ02000013">
    <property type="protein sequence ID" value="SPO05460.1"/>
    <property type="molecule type" value="Genomic_DNA"/>
</dbReference>
<name>A0AAE8SY28_9PEZI</name>
<feature type="compositionally biased region" description="Basic and acidic residues" evidence="1">
    <location>
        <begin position="297"/>
        <end position="310"/>
    </location>
</feature>
<evidence type="ECO:0000313" key="2">
    <source>
        <dbReference type="EMBL" id="SPO05460.1"/>
    </source>
</evidence>
<dbReference type="PANTHER" id="PTHR39610">
    <property type="entry name" value="BZIP DOMAIN-CONTAINING PROTEIN-RELATED"/>
    <property type="match status" value="1"/>
</dbReference>
<feature type="compositionally biased region" description="Polar residues" evidence="1">
    <location>
        <begin position="167"/>
        <end position="186"/>
    </location>
</feature>
<feature type="region of interest" description="Disordered" evidence="1">
    <location>
        <begin position="130"/>
        <end position="222"/>
    </location>
</feature>
<feature type="compositionally biased region" description="Low complexity" evidence="1">
    <location>
        <begin position="346"/>
        <end position="355"/>
    </location>
</feature>
<reference evidence="2" key="1">
    <citation type="submission" date="2018-03" db="EMBL/GenBank/DDBJ databases">
        <authorList>
            <person name="Guldener U."/>
        </authorList>
    </citation>
    <scope>NUCLEOTIDE SEQUENCE</scope>
</reference>
<evidence type="ECO:0000256" key="1">
    <source>
        <dbReference type="SAM" id="MobiDB-lite"/>
    </source>
</evidence>
<organism evidence="2 3">
    <name type="scientific">Cephalotrichum gorgonifer</name>
    <dbReference type="NCBI Taxonomy" id="2041049"/>
    <lineage>
        <taxon>Eukaryota</taxon>
        <taxon>Fungi</taxon>
        <taxon>Dikarya</taxon>
        <taxon>Ascomycota</taxon>
        <taxon>Pezizomycotina</taxon>
        <taxon>Sordariomycetes</taxon>
        <taxon>Hypocreomycetidae</taxon>
        <taxon>Microascales</taxon>
        <taxon>Microascaceae</taxon>
        <taxon>Cephalotrichum</taxon>
    </lineage>
</organism>
<keyword evidence="3" id="KW-1185">Reference proteome</keyword>
<evidence type="ECO:0000313" key="3">
    <source>
        <dbReference type="Proteomes" id="UP001187682"/>
    </source>
</evidence>
<feature type="compositionally biased region" description="Basic and acidic residues" evidence="1">
    <location>
        <begin position="334"/>
        <end position="344"/>
    </location>
</feature>
<gene>
    <name evidence="2" type="ORF">DNG_08147</name>
</gene>
<dbReference type="PANTHER" id="PTHR39610:SF1">
    <property type="match status" value="1"/>
</dbReference>